<reference evidence="1" key="1">
    <citation type="journal article" date="2021" name="Proc. Natl. Acad. Sci. U.S.A.">
        <title>A Catalog of Tens of Thousands of Viruses from Human Metagenomes Reveals Hidden Associations with Chronic Diseases.</title>
        <authorList>
            <person name="Tisza M.J."/>
            <person name="Buck C.B."/>
        </authorList>
    </citation>
    <scope>NUCLEOTIDE SEQUENCE</scope>
    <source>
        <strain evidence="1">CtuBK6</strain>
    </source>
</reference>
<name>A0A8S5TI27_9CAUD</name>
<evidence type="ECO:0000313" key="1">
    <source>
        <dbReference type="EMBL" id="DAF62691.1"/>
    </source>
</evidence>
<protein>
    <submittedName>
        <fullName evidence="1">Uncharacterized protein</fullName>
    </submittedName>
</protein>
<sequence length="174" mass="21105">MTYGRQYTLILSKDDFYDAVIDNIRKLPLQDIFGIDEWYIERLMEAWRRVKFEDEYKNYIFSLLMVPDKVVMLDGELYLWKKTRELVDELVISLAEGFYYDDKISIIGETIPFDPYTGQKDIDKDKLLYFFDIVDTIYERYYVNTESTLDQLRHIMGKDYLNNETPHSYYNVRR</sequence>
<dbReference type="EMBL" id="BK032826">
    <property type="protein sequence ID" value="DAF62691.1"/>
    <property type="molecule type" value="Genomic_DNA"/>
</dbReference>
<organism evidence="1">
    <name type="scientific">Siphoviridae sp. ctuBK6</name>
    <dbReference type="NCBI Taxonomy" id="2827963"/>
    <lineage>
        <taxon>Viruses</taxon>
        <taxon>Duplodnaviria</taxon>
        <taxon>Heunggongvirae</taxon>
        <taxon>Uroviricota</taxon>
        <taxon>Caudoviricetes</taxon>
    </lineage>
</organism>
<proteinExistence type="predicted"/>
<accession>A0A8S5TI27</accession>